<proteinExistence type="predicted"/>
<name>A0A0N5BUV0_STREA</name>
<reference evidence="2" key="1">
    <citation type="submission" date="2017-02" db="UniProtKB">
        <authorList>
            <consortium name="WormBaseParasite"/>
        </authorList>
    </citation>
    <scope>IDENTIFICATION</scope>
</reference>
<evidence type="ECO:0000313" key="2">
    <source>
        <dbReference type="WBParaSite" id="SPAL_0000961800.1"/>
    </source>
</evidence>
<dbReference type="AlphaFoldDB" id="A0A0N5BUV0"/>
<organism evidence="1 2">
    <name type="scientific">Strongyloides papillosus</name>
    <name type="common">Intestinal threadworm</name>
    <dbReference type="NCBI Taxonomy" id="174720"/>
    <lineage>
        <taxon>Eukaryota</taxon>
        <taxon>Metazoa</taxon>
        <taxon>Ecdysozoa</taxon>
        <taxon>Nematoda</taxon>
        <taxon>Chromadorea</taxon>
        <taxon>Rhabditida</taxon>
        <taxon>Tylenchina</taxon>
        <taxon>Panagrolaimomorpha</taxon>
        <taxon>Strongyloidoidea</taxon>
        <taxon>Strongyloididae</taxon>
        <taxon>Strongyloides</taxon>
    </lineage>
</organism>
<dbReference type="Proteomes" id="UP000046392">
    <property type="component" value="Unplaced"/>
</dbReference>
<protein>
    <submittedName>
        <fullName evidence="2">VTC domain-containing protein</fullName>
    </submittedName>
</protein>
<evidence type="ECO:0000313" key="1">
    <source>
        <dbReference type="Proteomes" id="UP000046392"/>
    </source>
</evidence>
<accession>A0A0N5BUV0</accession>
<sequence length="186" mass="22437">MEKPSFLNYEKLLKDYSRGMVKKEILYELLYEIYIYENKREELLSYFKSRYNNIYYIFKDLKYRSVCETGFIPDQIIRICTPRGYPSTIIKPQFQTEYYSLEKSKLFIECDPNTCVKNCDKKSHKKWFKINFVEDSESSLKVVEELKDLAKNGQNQTLFLEKMVKIKHYFWTLSVPIFFGGIRTYS</sequence>
<keyword evidence="1" id="KW-1185">Reference proteome</keyword>
<dbReference type="WBParaSite" id="SPAL_0000961800.1">
    <property type="protein sequence ID" value="SPAL_0000961800.1"/>
    <property type="gene ID" value="SPAL_0000961800"/>
</dbReference>